<evidence type="ECO:0000313" key="1">
    <source>
        <dbReference type="EMBL" id="JAE03567.1"/>
    </source>
</evidence>
<accession>A0A0A9EU10</accession>
<dbReference type="AlphaFoldDB" id="A0A0A9EU10"/>
<protein>
    <submittedName>
        <fullName evidence="1">Uncharacterized protein</fullName>
    </submittedName>
</protein>
<sequence>MLGPDEALDKEHSAANLNLRNRSIYYPSLPLYPCLAGAVADHSSSAALTRFRILSRNFSQLLSAIQPTHRQM</sequence>
<proteinExistence type="predicted"/>
<reference evidence="1" key="2">
    <citation type="journal article" date="2015" name="Data Brief">
        <title>Shoot transcriptome of the giant reed, Arundo donax.</title>
        <authorList>
            <person name="Barrero R.A."/>
            <person name="Guerrero F.D."/>
            <person name="Moolhuijzen P."/>
            <person name="Goolsby J.A."/>
            <person name="Tidwell J."/>
            <person name="Bellgard S.E."/>
            <person name="Bellgard M.I."/>
        </authorList>
    </citation>
    <scope>NUCLEOTIDE SEQUENCE</scope>
    <source>
        <tissue evidence="1">Shoot tissue taken approximately 20 cm above the soil surface</tissue>
    </source>
</reference>
<organism evidence="1">
    <name type="scientific">Arundo donax</name>
    <name type="common">Giant reed</name>
    <name type="synonym">Donax arundinaceus</name>
    <dbReference type="NCBI Taxonomy" id="35708"/>
    <lineage>
        <taxon>Eukaryota</taxon>
        <taxon>Viridiplantae</taxon>
        <taxon>Streptophyta</taxon>
        <taxon>Embryophyta</taxon>
        <taxon>Tracheophyta</taxon>
        <taxon>Spermatophyta</taxon>
        <taxon>Magnoliopsida</taxon>
        <taxon>Liliopsida</taxon>
        <taxon>Poales</taxon>
        <taxon>Poaceae</taxon>
        <taxon>PACMAD clade</taxon>
        <taxon>Arundinoideae</taxon>
        <taxon>Arundineae</taxon>
        <taxon>Arundo</taxon>
    </lineage>
</organism>
<name>A0A0A9EU10_ARUDO</name>
<dbReference type="EMBL" id="GBRH01194329">
    <property type="protein sequence ID" value="JAE03567.1"/>
    <property type="molecule type" value="Transcribed_RNA"/>
</dbReference>
<reference evidence="1" key="1">
    <citation type="submission" date="2014-09" db="EMBL/GenBank/DDBJ databases">
        <authorList>
            <person name="Magalhaes I.L.F."/>
            <person name="Oliveira U."/>
            <person name="Santos F.R."/>
            <person name="Vidigal T.H.D.A."/>
            <person name="Brescovit A.D."/>
            <person name="Santos A.J."/>
        </authorList>
    </citation>
    <scope>NUCLEOTIDE SEQUENCE</scope>
    <source>
        <tissue evidence="1">Shoot tissue taken approximately 20 cm above the soil surface</tissue>
    </source>
</reference>